<evidence type="ECO:0000313" key="3">
    <source>
        <dbReference type="EMBL" id="PKV78880.1"/>
    </source>
</evidence>
<gene>
    <name evidence="3" type="ORF">ATK86_3263</name>
</gene>
<keyword evidence="4" id="KW-1185">Reference proteome</keyword>
<accession>A0A2N3VB78</accession>
<reference evidence="3 4" key="1">
    <citation type="submission" date="2017-12" db="EMBL/GenBank/DDBJ databases">
        <title>Sequencing the genomes of 1000 Actinobacteria strains.</title>
        <authorList>
            <person name="Klenk H.-P."/>
        </authorList>
    </citation>
    <scope>NUCLEOTIDE SEQUENCE [LARGE SCALE GENOMIC DNA]</scope>
    <source>
        <strain evidence="3 4">DSM 44489</strain>
    </source>
</reference>
<organism evidence="3 4">
    <name type="scientific">Nocardia fluminea</name>
    <dbReference type="NCBI Taxonomy" id="134984"/>
    <lineage>
        <taxon>Bacteria</taxon>
        <taxon>Bacillati</taxon>
        <taxon>Actinomycetota</taxon>
        <taxon>Actinomycetes</taxon>
        <taxon>Mycobacteriales</taxon>
        <taxon>Nocardiaceae</taxon>
        <taxon>Nocardia</taxon>
    </lineage>
</organism>
<feature type="chain" id="PRO_5014904506" description="Secreted protein" evidence="2">
    <location>
        <begin position="37"/>
        <end position="137"/>
    </location>
</feature>
<evidence type="ECO:0000313" key="4">
    <source>
        <dbReference type="Proteomes" id="UP000233766"/>
    </source>
</evidence>
<evidence type="ECO:0000256" key="1">
    <source>
        <dbReference type="SAM" id="MobiDB-lite"/>
    </source>
</evidence>
<sequence>MVNTKGFHFMKKIRTLSFGIVIAAGMAMFGTGIATADEVPPAATDPATGDEATTGSADSLAAILKALTTGSAAAEDPADTDPGTGTGTEVADETDPGTGGTGDEASTGSADSLAAILKALTTGSAAEEEVVETPPAS</sequence>
<proteinExistence type="predicted"/>
<keyword evidence="2" id="KW-0732">Signal</keyword>
<feature type="signal peptide" evidence="2">
    <location>
        <begin position="1"/>
        <end position="36"/>
    </location>
</feature>
<evidence type="ECO:0008006" key="5">
    <source>
        <dbReference type="Google" id="ProtNLM"/>
    </source>
</evidence>
<name>A0A2N3VB78_9NOCA</name>
<evidence type="ECO:0000256" key="2">
    <source>
        <dbReference type="SAM" id="SignalP"/>
    </source>
</evidence>
<dbReference type="Proteomes" id="UP000233766">
    <property type="component" value="Unassembled WGS sequence"/>
</dbReference>
<protein>
    <recommendedName>
        <fullName evidence="5">Secreted protein</fullName>
    </recommendedName>
</protein>
<comment type="caution">
    <text evidence="3">The sequence shown here is derived from an EMBL/GenBank/DDBJ whole genome shotgun (WGS) entry which is preliminary data.</text>
</comment>
<dbReference type="EMBL" id="PJMW01000002">
    <property type="protein sequence ID" value="PKV78880.1"/>
    <property type="molecule type" value="Genomic_DNA"/>
</dbReference>
<feature type="region of interest" description="Disordered" evidence="1">
    <location>
        <begin position="68"/>
        <end position="110"/>
    </location>
</feature>
<dbReference type="AlphaFoldDB" id="A0A2N3VB78"/>